<name>A0A0V8GKE3_9BACL</name>
<evidence type="ECO:0000313" key="6">
    <source>
        <dbReference type="Proteomes" id="UP001387110"/>
    </source>
</evidence>
<evidence type="ECO:0000313" key="5">
    <source>
        <dbReference type="Proteomes" id="UP000072605"/>
    </source>
</evidence>
<accession>A0A0V8GKE3</accession>
<dbReference type="Proteomes" id="UP000072605">
    <property type="component" value="Unassembled WGS sequence"/>
</dbReference>
<reference evidence="3 6" key="3">
    <citation type="submission" date="2023-12" db="EMBL/GenBank/DDBJ databases">
        <authorList>
            <person name="Easwaran N."/>
            <person name="Lazarus H.P.S."/>
        </authorList>
    </citation>
    <scope>NUCLEOTIDE SEQUENCE [LARGE SCALE GENOMIC DNA]</scope>
    <source>
        <strain evidence="3 6">VIT-2023</strain>
    </source>
</reference>
<reference evidence="1 4" key="1">
    <citation type="journal article" date="2015" name="Int. J. Syst. Evol. Microbiol.">
        <title>Exiguobacterium enclense sp. nov., isolated from sediment.</title>
        <authorList>
            <person name="Dastager S.G."/>
            <person name="Mawlankar R."/>
            <person name="Sonalkar V.V."/>
            <person name="Thorat M.N."/>
            <person name="Mual P."/>
            <person name="Verma A."/>
            <person name="Krishnamurthi S."/>
            <person name="Tang S.K."/>
            <person name="Li W.J."/>
        </authorList>
    </citation>
    <scope>NUCLEOTIDE SEQUENCE [LARGE SCALE GENOMIC DNA]</scope>
    <source>
        <strain evidence="1 4">NIO-1109</strain>
    </source>
</reference>
<gene>
    <name evidence="1" type="ORF">AS033_04995</name>
    <name evidence="2" type="ORF">RSA11_10150</name>
    <name evidence="3" type="ORF">SZL87_02245</name>
</gene>
<dbReference type="SUPFAM" id="SSF140415">
    <property type="entry name" value="YppE-like"/>
    <property type="match status" value="1"/>
</dbReference>
<dbReference type="InterPro" id="IPR023351">
    <property type="entry name" value="YppE-like_sf"/>
</dbReference>
<keyword evidence="6" id="KW-1185">Reference proteome</keyword>
<sequence length="100" mass="11710">MTIEPLLQEIERIYQEGRAGTEYDFNRDVVPFVERADQLIAQWQTNAQDSPYLRPSMVESAVDQLKQISVQAFQPKTSLKRFNETIKSVRYIDRLMNGEE</sequence>
<reference evidence="2 5" key="2">
    <citation type="journal article" date="2016" name="Front. Microbiol.">
        <title>Genomic Resource of Rice Seed Associated Bacteria.</title>
        <authorList>
            <person name="Midha S."/>
            <person name="Bansal K."/>
            <person name="Sharma S."/>
            <person name="Kumar N."/>
            <person name="Patil P.P."/>
            <person name="Chaudhry V."/>
            <person name="Patil P.B."/>
        </authorList>
    </citation>
    <scope>NUCLEOTIDE SEQUENCE [LARGE SCALE GENOMIC DNA]</scope>
    <source>
        <strain evidence="2 5">RSA11</strain>
    </source>
</reference>
<evidence type="ECO:0000313" key="3">
    <source>
        <dbReference type="EMBL" id="MEI4461239.1"/>
    </source>
</evidence>
<protein>
    <submittedName>
        <fullName evidence="3">DUF1798 family protein</fullName>
    </submittedName>
</protein>
<dbReference type="RefSeq" id="WP_023468613.1">
    <property type="nucleotide sequence ID" value="NZ_FMYN01000001.1"/>
</dbReference>
<dbReference type="EMBL" id="LNQL01000001">
    <property type="protein sequence ID" value="KSU50741.1"/>
    <property type="molecule type" value="Genomic_DNA"/>
</dbReference>
<dbReference type="Proteomes" id="UP000053797">
    <property type="component" value="Unassembled WGS sequence"/>
</dbReference>
<dbReference type="OrthoDB" id="2361079at2"/>
<evidence type="ECO:0000313" key="2">
    <source>
        <dbReference type="EMBL" id="KTR26588.1"/>
    </source>
</evidence>
<comment type="caution">
    <text evidence="1">The sequence shown here is derived from an EMBL/GenBank/DDBJ whole genome shotgun (WGS) entry which is preliminary data.</text>
</comment>
<proteinExistence type="predicted"/>
<dbReference type="Pfam" id="PF08807">
    <property type="entry name" value="DUF1798"/>
    <property type="match status" value="1"/>
</dbReference>
<organism evidence="1 4">
    <name type="scientific">Exiguobacterium indicum</name>
    <dbReference type="NCBI Taxonomy" id="296995"/>
    <lineage>
        <taxon>Bacteria</taxon>
        <taxon>Bacillati</taxon>
        <taxon>Bacillota</taxon>
        <taxon>Bacilli</taxon>
        <taxon>Bacillales</taxon>
        <taxon>Bacillales Family XII. Incertae Sedis</taxon>
        <taxon>Exiguobacterium</taxon>
    </lineage>
</organism>
<dbReference type="Proteomes" id="UP001387110">
    <property type="component" value="Unassembled WGS sequence"/>
</dbReference>
<dbReference type="EMBL" id="LDQV01000023">
    <property type="protein sequence ID" value="KTR26588.1"/>
    <property type="molecule type" value="Genomic_DNA"/>
</dbReference>
<evidence type="ECO:0000313" key="1">
    <source>
        <dbReference type="EMBL" id="KSU50741.1"/>
    </source>
</evidence>
<dbReference type="Gene3D" id="1.20.120.440">
    <property type="entry name" value="YppE-like"/>
    <property type="match status" value="1"/>
</dbReference>
<dbReference type="InterPro" id="IPR014913">
    <property type="entry name" value="YppE-like"/>
</dbReference>
<dbReference type="AlphaFoldDB" id="A0A0V8GKE3"/>
<dbReference type="GeneID" id="90837028"/>
<dbReference type="EMBL" id="JBAWKY010000001">
    <property type="protein sequence ID" value="MEI4461239.1"/>
    <property type="molecule type" value="Genomic_DNA"/>
</dbReference>
<evidence type="ECO:0000313" key="4">
    <source>
        <dbReference type="Proteomes" id="UP000053797"/>
    </source>
</evidence>